<dbReference type="AlphaFoldDB" id="A0A087BEM2"/>
<evidence type="ECO:0000259" key="4">
    <source>
        <dbReference type="PROSITE" id="PS51194"/>
    </source>
</evidence>
<gene>
    <name evidence="5" type="ORF">BMAGN_1179</name>
</gene>
<dbReference type="EC" id="3.6.4.12" evidence="5"/>
<reference evidence="5 6" key="1">
    <citation type="submission" date="2014-03" db="EMBL/GenBank/DDBJ databases">
        <title>Genomics of Bifidobacteria.</title>
        <authorList>
            <person name="Ventura M."/>
            <person name="Milani C."/>
            <person name="Lugli G.A."/>
        </authorList>
    </citation>
    <scope>NUCLEOTIDE SEQUENCE [LARGE SCALE GENOMIC DNA]</scope>
    <source>
        <strain evidence="5 6">LMG 11591</strain>
    </source>
</reference>
<dbReference type="InterPro" id="IPR049730">
    <property type="entry name" value="SNF2/RAD54-like_C"/>
</dbReference>
<sequence>MADGNLTSRELMAAMMEQDQSGTDEVANRRRAVFRKAGRDARPTTFHGARAASRASQPAEELPDGSVTLHTVMNWSDASEDDTDDIIALARMGSSMAQRGQYGQSGRRPAGVAPRADEAESSPWSARFHMVIDGQSSFINNIDQFTTALEHRGSMLCETAGGRVTPVTHTMRMFTPESRPLARAIMRIAKAQRAAWNTLHDHARPMPQGFRPVELSEAQVAELVEATPRGALILVTDEQLNERPVQVTAERPDLHVRFERIDDKSTNTHGYRISMDRDILTTVRGEGRDYLLVARDGEQGEDAAPHAAQGASGKPAAAANEPSESADRTLEFVPANDDMVRAARTLQLVNNSFLSDADIALFDRTLLPDLTDSALNITVPTALTDSRVDTCQARFYIDVDTSAHAITCRALATYRDGEFEFDVFQANDEAAQAAEGAEPPLTRDTRMEQLMREAVLLFMKEPDAQCPEPYAKLSDGIRVRELLFTGLGALSAAGEVFTTPQIDRLMHRAPVRVSVKASMHSGMLHLNVTSNEIPANEISAVLDSYRRRKRFHRLRDGSFIDLNNTNLDEFNAFTEQYSISMTALDRGDVTLPLFRVFMLAQEGILEPDETLQKFIDGLTNIDPDAYEVPQSLHATLRPYQKIGYEWLNLLADKGFGGILADEMGLGKTLQVIAWLQYRYELQPDTLPSLVVCPASLVYNWNSEVERFSSELSPVVIESAEDWQRIETLTKAGKHVVGIVSYDLLRRSIDTADVFDWLAVIVDEAQMIKNPATQNARAVKRLVAEHRFALTGTPIENRPSELWSITDFVMPGYLGSQQQFRARYERPIMDGDSATAARLSAVMAPFILRRLKSQVLTDLPSKIEQVVTVPMGDKQRELYAAHENQLAQFITQADSLNTIGIQVLSELTVLRELCCDPGIIYENYDGRSAKLEAIGDLVQSNLEEGRKVLIFSQFVRFLDDIAAQLHAQGVKTYEITGKTNKKERLELVDAFNDPSSDVPVMLISLKAGGTGLNLTAASSVILADPWWNEAAQQQATDRAHRIGQREQVHVFQIVMRHSVEERIVQLQQRKAQVASMLLDAQSGAERAASGDAGAADMSTVRGLASLTKEDLLALLQE</sequence>
<dbReference type="EMBL" id="JGZB01000001">
    <property type="protein sequence ID" value="KFI69472.1"/>
    <property type="molecule type" value="Genomic_DNA"/>
</dbReference>
<dbReference type="GO" id="GO:0016787">
    <property type="term" value="F:hydrolase activity"/>
    <property type="evidence" value="ECO:0007669"/>
    <property type="project" value="UniProtKB-KW"/>
</dbReference>
<dbReference type="CDD" id="cd18012">
    <property type="entry name" value="DEXQc_arch_SWI2_SNF2"/>
    <property type="match status" value="1"/>
</dbReference>
<feature type="domain" description="Helicase ATP-binding" evidence="3">
    <location>
        <begin position="648"/>
        <end position="811"/>
    </location>
</feature>
<feature type="region of interest" description="Disordered" evidence="2">
    <location>
        <begin position="97"/>
        <end position="120"/>
    </location>
</feature>
<accession>A0A087BEM2</accession>
<organism evidence="5 6">
    <name type="scientific">Bifidobacterium magnum</name>
    <dbReference type="NCBI Taxonomy" id="1692"/>
    <lineage>
        <taxon>Bacteria</taxon>
        <taxon>Bacillati</taxon>
        <taxon>Actinomycetota</taxon>
        <taxon>Actinomycetes</taxon>
        <taxon>Bifidobacteriales</taxon>
        <taxon>Bifidobacteriaceae</taxon>
        <taxon>Bifidobacterium</taxon>
    </lineage>
</organism>
<dbReference type="RefSeq" id="WP_022859876.1">
    <property type="nucleotide sequence ID" value="NZ_JGZB01000001.1"/>
</dbReference>
<keyword evidence="5" id="KW-0067">ATP-binding</keyword>
<dbReference type="InterPro" id="IPR014001">
    <property type="entry name" value="Helicase_ATP-bd"/>
</dbReference>
<proteinExistence type="predicted"/>
<dbReference type="eggNOG" id="COG0553">
    <property type="taxonomic scope" value="Bacteria"/>
</dbReference>
<dbReference type="Proteomes" id="UP000029052">
    <property type="component" value="Unassembled WGS sequence"/>
</dbReference>
<dbReference type="PROSITE" id="PS51194">
    <property type="entry name" value="HELICASE_CTER"/>
    <property type="match status" value="1"/>
</dbReference>
<protein>
    <submittedName>
        <fullName evidence="5">Helicase</fullName>
        <ecNumber evidence="5">3.6.4.12</ecNumber>
    </submittedName>
</protein>
<keyword evidence="6" id="KW-1185">Reference proteome</keyword>
<dbReference type="Pfam" id="PF00176">
    <property type="entry name" value="SNF2-rel_dom"/>
    <property type="match status" value="1"/>
</dbReference>
<comment type="caution">
    <text evidence="5">The sequence shown here is derived from an EMBL/GenBank/DDBJ whole genome shotgun (WGS) entry which is preliminary data.</text>
</comment>
<dbReference type="InterPro" id="IPR027417">
    <property type="entry name" value="P-loop_NTPase"/>
</dbReference>
<feature type="compositionally biased region" description="Low complexity" evidence="2">
    <location>
        <begin position="307"/>
        <end position="323"/>
    </location>
</feature>
<dbReference type="Gene3D" id="3.40.50.10810">
    <property type="entry name" value="Tandem AAA-ATPase domain"/>
    <property type="match status" value="1"/>
</dbReference>
<dbReference type="SMART" id="SM00490">
    <property type="entry name" value="HELICc"/>
    <property type="match status" value="1"/>
</dbReference>
<keyword evidence="5" id="KW-0347">Helicase</keyword>
<dbReference type="PANTHER" id="PTHR10799">
    <property type="entry name" value="SNF2/RAD54 HELICASE FAMILY"/>
    <property type="match status" value="1"/>
</dbReference>
<dbReference type="Gene3D" id="3.40.50.300">
    <property type="entry name" value="P-loop containing nucleotide triphosphate hydrolases"/>
    <property type="match status" value="1"/>
</dbReference>
<dbReference type="PROSITE" id="PS51192">
    <property type="entry name" value="HELICASE_ATP_BIND_1"/>
    <property type="match status" value="1"/>
</dbReference>
<evidence type="ECO:0000313" key="6">
    <source>
        <dbReference type="Proteomes" id="UP000029052"/>
    </source>
</evidence>
<dbReference type="SUPFAM" id="SSF52540">
    <property type="entry name" value="P-loop containing nucleoside triphosphate hydrolases"/>
    <property type="match status" value="2"/>
</dbReference>
<dbReference type="GO" id="GO:0005524">
    <property type="term" value="F:ATP binding"/>
    <property type="evidence" value="ECO:0007669"/>
    <property type="project" value="InterPro"/>
</dbReference>
<dbReference type="Pfam" id="PF08455">
    <property type="entry name" value="SNF2_assoc"/>
    <property type="match status" value="1"/>
</dbReference>
<evidence type="ECO:0000256" key="1">
    <source>
        <dbReference type="ARBA" id="ARBA00022801"/>
    </source>
</evidence>
<dbReference type="GO" id="GO:0003678">
    <property type="term" value="F:DNA helicase activity"/>
    <property type="evidence" value="ECO:0007669"/>
    <property type="project" value="UniProtKB-EC"/>
</dbReference>
<dbReference type="SMART" id="SM00487">
    <property type="entry name" value="DEXDc"/>
    <property type="match status" value="1"/>
</dbReference>
<evidence type="ECO:0000256" key="2">
    <source>
        <dbReference type="SAM" id="MobiDB-lite"/>
    </source>
</evidence>
<dbReference type="InterPro" id="IPR000330">
    <property type="entry name" value="SNF2_N"/>
</dbReference>
<feature type="domain" description="Helicase C-terminal" evidence="4">
    <location>
        <begin position="929"/>
        <end position="1081"/>
    </location>
</feature>
<keyword evidence="1 5" id="KW-0378">Hydrolase</keyword>
<dbReference type="InterPro" id="IPR013663">
    <property type="entry name" value="Helicase_SWF/SNF/SWI_bac"/>
</dbReference>
<keyword evidence="5" id="KW-0547">Nucleotide-binding</keyword>
<dbReference type="Pfam" id="PF00271">
    <property type="entry name" value="Helicase_C"/>
    <property type="match status" value="1"/>
</dbReference>
<feature type="region of interest" description="Disordered" evidence="2">
    <location>
        <begin position="299"/>
        <end position="326"/>
    </location>
</feature>
<dbReference type="InterPro" id="IPR001650">
    <property type="entry name" value="Helicase_C-like"/>
</dbReference>
<feature type="region of interest" description="Disordered" evidence="2">
    <location>
        <begin position="38"/>
        <end position="63"/>
    </location>
</feature>
<dbReference type="InterPro" id="IPR038718">
    <property type="entry name" value="SNF2-like_sf"/>
</dbReference>
<name>A0A087BEM2_9BIFI</name>
<dbReference type="CDD" id="cd18793">
    <property type="entry name" value="SF2_C_SNF"/>
    <property type="match status" value="1"/>
</dbReference>
<evidence type="ECO:0000313" key="5">
    <source>
        <dbReference type="EMBL" id="KFI69472.1"/>
    </source>
</evidence>
<evidence type="ECO:0000259" key="3">
    <source>
        <dbReference type="PROSITE" id="PS51192"/>
    </source>
</evidence>
<dbReference type="STRING" id="1692.BMAGN_1179"/>